<feature type="coiled-coil region" evidence="1">
    <location>
        <begin position="19"/>
        <end position="46"/>
    </location>
</feature>
<keyword evidence="2" id="KW-1133">Transmembrane helix</keyword>
<dbReference type="NCBIfam" id="NF033935">
    <property type="entry name" value="inclusion_IncB"/>
    <property type="match status" value="1"/>
</dbReference>
<dbReference type="HOGENOM" id="CLU_118944_0_0_0"/>
<dbReference type="AlphaFoldDB" id="H2VFT5"/>
<feature type="transmembrane region" description="Helical" evidence="2">
    <location>
        <begin position="117"/>
        <end position="146"/>
    </location>
</feature>
<keyword evidence="2" id="KW-0812">Transmembrane</keyword>
<dbReference type="RefSeq" id="WP_011006451.1">
    <property type="nucleotide sequence ID" value="NC_003361.3"/>
</dbReference>
<protein>
    <submittedName>
        <fullName evidence="3">Inclusion membrane protein B</fullName>
    </submittedName>
</protein>
<dbReference type="KEGG" id="cca:CCA_00491"/>
<keyword evidence="1" id="KW-0175">Coiled coil</keyword>
<keyword evidence="2" id="KW-0472">Membrane</keyword>
<evidence type="ECO:0000256" key="1">
    <source>
        <dbReference type="SAM" id="Coils"/>
    </source>
</evidence>
<name>H2VFT5_CHLCV</name>
<gene>
    <name evidence="3" type="primary">incB</name>
    <name evidence="3" type="ordered locus">CCA_00491</name>
</gene>
<accession>H2VFT5</accession>
<keyword evidence="4" id="KW-1185">Reference proteome</keyword>
<dbReference type="Proteomes" id="UP000002193">
    <property type="component" value="Chromosome"/>
</dbReference>
<sequence>MSTTPASSASRDVLLDDVLIAFNRKLNLVEQQAKELETKVSLVDRTATLSLTTGNNVATDVLLLKDEVAELKGCLSAVTDLLIRSGSSRTPGGAPNPEGTNYLIGCTPPSLCAKLTALALTIIALIAITVLVICIVTVCGGFPLFISLLNMYTVGACISLPIISCAAVSMMILCSHSINSLLRNRPAIYMTNNFQTES</sequence>
<proteinExistence type="predicted"/>
<feature type="transmembrane region" description="Helical" evidence="2">
    <location>
        <begin position="152"/>
        <end position="174"/>
    </location>
</feature>
<evidence type="ECO:0000313" key="3">
    <source>
        <dbReference type="EMBL" id="AAP05235.1"/>
    </source>
</evidence>
<organism evidence="3 4">
    <name type="scientific">Chlamydia caviae (strain ATCC VR-813 / DSM 19441 / 03DC25 / GPIC)</name>
    <name type="common">Chlamydophila caviae</name>
    <dbReference type="NCBI Taxonomy" id="227941"/>
    <lineage>
        <taxon>Bacteria</taxon>
        <taxon>Pseudomonadati</taxon>
        <taxon>Chlamydiota</taxon>
        <taxon>Chlamydiia</taxon>
        <taxon>Chlamydiales</taxon>
        <taxon>Chlamydiaceae</taxon>
        <taxon>Chlamydia/Chlamydophila group</taxon>
        <taxon>Chlamydia</taxon>
    </lineage>
</organism>
<dbReference type="STRING" id="227941.CCA_00491"/>
<evidence type="ECO:0000313" key="4">
    <source>
        <dbReference type="Proteomes" id="UP000002193"/>
    </source>
</evidence>
<dbReference type="OrthoDB" id="18116at2"/>
<reference evidence="3 4" key="1">
    <citation type="journal article" date="2003" name="Nucleic Acids Res.">
        <title>Genome sequence of Chlamydophila caviae (Chlamydia psittaci GPIC): examining the role of niche-specific genes in the evolution of the Chlamydiaceae.</title>
        <authorList>
            <person name="Read T.D."/>
            <person name="Myers G.S.A."/>
            <person name="Brunham R.C."/>
            <person name="Nelson W.C."/>
            <person name="Paulsen I.T."/>
            <person name="Heidelberg J.F."/>
            <person name="Holtzapple E.K."/>
            <person name="Khouri H.M."/>
            <person name="Federova N.B."/>
            <person name="Carty H.A."/>
            <person name="Umayam L.A."/>
            <person name="Haft D.H."/>
            <person name="Peterson J.D."/>
            <person name="Beanan M.J."/>
            <person name="White O."/>
            <person name="Salzberg S.L."/>
            <person name="Hsia R.-C."/>
            <person name="McClarty G."/>
            <person name="Rank R.G."/>
            <person name="Bavoil P.M."/>
            <person name="Fraser C.M."/>
        </authorList>
    </citation>
    <scope>NUCLEOTIDE SEQUENCE [LARGE SCALE GENOMIC DNA]</scope>
    <source>
        <strain evidence="4">ATCC VR-813 / DSM 19441 / 03DC25 / GPIC</strain>
    </source>
</reference>
<dbReference type="EMBL" id="AE015925">
    <property type="protein sequence ID" value="AAP05235.1"/>
    <property type="molecule type" value="Genomic_DNA"/>
</dbReference>
<evidence type="ECO:0000256" key="2">
    <source>
        <dbReference type="SAM" id="Phobius"/>
    </source>
</evidence>